<dbReference type="Gene3D" id="3.90.226.10">
    <property type="entry name" value="2-enoyl-CoA Hydratase, Chain A, domain 1"/>
    <property type="match status" value="1"/>
</dbReference>
<evidence type="ECO:0000256" key="7">
    <source>
        <dbReference type="PROSITE-ProRule" id="PRU10086"/>
    </source>
</evidence>
<evidence type="ECO:0000256" key="8">
    <source>
        <dbReference type="RuleBase" id="RU003567"/>
    </source>
</evidence>
<feature type="transmembrane region" description="Helical" evidence="9">
    <location>
        <begin position="61"/>
        <end position="79"/>
    </location>
</feature>
<dbReference type="GO" id="GO:0004252">
    <property type="term" value="F:serine-type endopeptidase activity"/>
    <property type="evidence" value="ECO:0007669"/>
    <property type="project" value="UniProtKB-EC"/>
</dbReference>
<dbReference type="GO" id="GO:0051117">
    <property type="term" value="F:ATPase binding"/>
    <property type="evidence" value="ECO:0007669"/>
    <property type="project" value="TreeGrafter"/>
</dbReference>
<evidence type="ECO:0000313" key="11">
    <source>
        <dbReference type="Proteomes" id="UP001140206"/>
    </source>
</evidence>
<organism evidence="10 11">
    <name type="scientific">Rhynchospora pubera</name>
    <dbReference type="NCBI Taxonomy" id="906938"/>
    <lineage>
        <taxon>Eukaryota</taxon>
        <taxon>Viridiplantae</taxon>
        <taxon>Streptophyta</taxon>
        <taxon>Embryophyta</taxon>
        <taxon>Tracheophyta</taxon>
        <taxon>Spermatophyta</taxon>
        <taxon>Magnoliopsida</taxon>
        <taxon>Liliopsida</taxon>
        <taxon>Poales</taxon>
        <taxon>Cyperaceae</taxon>
        <taxon>Cyperoideae</taxon>
        <taxon>Rhynchosporeae</taxon>
        <taxon>Rhynchospora</taxon>
    </lineage>
</organism>
<keyword evidence="3 10" id="KW-0645">Protease</keyword>
<dbReference type="AlphaFoldDB" id="A0AAV8ANI5"/>
<protein>
    <recommendedName>
        <fullName evidence="8">ATP-dependent Clp protease proteolytic subunit</fullName>
    </recommendedName>
</protein>
<feature type="transmembrane region" description="Helical" evidence="9">
    <location>
        <begin position="91"/>
        <end position="108"/>
    </location>
</feature>
<comment type="catalytic activity">
    <reaction evidence="6 7">
        <text>Hydrolysis of proteins to small peptides in the presence of ATP and magnesium. alpha-casein is the usual test substrate. In the absence of ATP, only oligopeptides shorter than five residues are hydrolyzed (such as succinyl-Leu-Tyr-|-NHMec, and Leu-Tyr-Leu-|-Tyr-Trp, in which cleavage of the -Tyr-|-Leu- and -Tyr-|-Trp bonds also occurs).</text>
        <dbReference type="EC" id="3.4.21.92"/>
    </reaction>
</comment>
<comment type="similarity">
    <text evidence="1 8">Belongs to the peptidase S14 family.</text>
</comment>
<keyword evidence="9" id="KW-0812">Transmembrane</keyword>
<evidence type="ECO:0000256" key="3">
    <source>
        <dbReference type="ARBA" id="ARBA00022670"/>
    </source>
</evidence>
<gene>
    <name evidence="10" type="ORF">LUZ62_007655</name>
</gene>
<sequence>MSIGVPKVPFRRFEREKSRWIDLYQRLYYDKIVFLTREITGIIVNQIIALLLYLGKDNDDISLYINSPGGGALASLGIYDTIKSLVPNVRTIGMGLAASGASLILVGGTKSKRIAFPHTRVLIHQPSASRFVGTPRSIELEAEEMFKLRDVIADIYSENTGRPVNEIQNDMERDTYMSATEAQDYGIVDRIIKEKQKKIK</sequence>
<feature type="active site" evidence="7">
    <location>
        <position position="124"/>
    </location>
</feature>
<dbReference type="PRINTS" id="PR00127">
    <property type="entry name" value="CLPPROTEASEP"/>
</dbReference>
<comment type="caution">
    <text evidence="10">The sequence shown here is derived from an EMBL/GenBank/DDBJ whole genome shotgun (WGS) entry which is preliminary data.</text>
</comment>
<dbReference type="GO" id="GO:0009368">
    <property type="term" value="C:endopeptidase Clp complex"/>
    <property type="evidence" value="ECO:0007669"/>
    <property type="project" value="TreeGrafter"/>
</dbReference>
<dbReference type="Pfam" id="PF00574">
    <property type="entry name" value="CLP_protease"/>
    <property type="match status" value="1"/>
</dbReference>
<dbReference type="InterPro" id="IPR033135">
    <property type="entry name" value="ClpP_His_AS"/>
</dbReference>
<dbReference type="Proteomes" id="UP001140206">
    <property type="component" value="Unassembled WGS sequence"/>
</dbReference>
<dbReference type="GO" id="GO:0006515">
    <property type="term" value="P:protein quality control for misfolded or incompletely synthesized proteins"/>
    <property type="evidence" value="ECO:0007669"/>
    <property type="project" value="TreeGrafter"/>
</dbReference>
<keyword evidence="4" id="KW-0378">Hydrolase</keyword>
<feature type="transmembrane region" description="Helical" evidence="9">
    <location>
        <begin position="32"/>
        <end position="54"/>
    </location>
</feature>
<name>A0AAV8ANI5_9POAL</name>
<dbReference type="PANTHER" id="PTHR10381:SF15">
    <property type="entry name" value="CHLOROPLASTIC ATP-DEPENDENT CLP PROTEASE PROTEOLYTIC SUBUNIT 1"/>
    <property type="match status" value="1"/>
</dbReference>
<keyword evidence="11" id="KW-1185">Reference proteome</keyword>
<evidence type="ECO:0000256" key="4">
    <source>
        <dbReference type="ARBA" id="ARBA00022801"/>
    </source>
</evidence>
<dbReference type="PROSITE" id="PS00382">
    <property type="entry name" value="CLP_PROTEASE_HIS"/>
    <property type="match status" value="1"/>
</dbReference>
<dbReference type="InterPro" id="IPR023562">
    <property type="entry name" value="ClpP/TepA"/>
</dbReference>
<dbReference type="HAMAP" id="MF_00444">
    <property type="entry name" value="ClpP"/>
    <property type="match status" value="1"/>
</dbReference>
<dbReference type="GO" id="GO:0004176">
    <property type="term" value="F:ATP-dependent peptidase activity"/>
    <property type="evidence" value="ECO:0007669"/>
    <property type="project" value="InterPro"/>
</dbReference>
<keyword evidence="5" id="KW-0720">Serine protease</keyword>
<evidence type="ECO:0000256" key="6">
    <source>
        <dbReference type="ARBA" id="ARBA00034021"/>
    </source>
</evidence>
<evidence type="ECO:0000256" key="9">
    <source>
        <dbReference type="SAM" id="Phobius"/>
    </source>
</evidence>
<dbReference type="PANTHER" id="PTHR10381">
    <property type="entry name" value="ATP-DEPENDENT CLP PROTEASE PROTEOLYTIC SUBUNIT"/>
    <property type="match status" value="1"/>
</dbReference>
<evidence type="ECO:0000256" key="2">
    <source>
        <dbReference type="ARBA" id="ARBA00022640"/>
    </source>
</evidence>
<dbReference type="InterPro" id="IPR029045">
    <property type="entry name" value="ClpP/crotonase-like_dom_sf"/>
</dbReference>
<dbReference type="CDD" id="cd07017">
    <property type="entry name" value="S14_ClpP_2"/>
    <property type="match status" value="1"/>
</dbReference>
<proteinExistence type="inferred from homology"/>
<reference evidence="10" key="1">
    <citation type="submission" date="2022-08" db="EMBL/GenBank/DDBJ databases">
        <authorList>
            <person name="Marques A."/>
        </authorList>
    </citation>
    <scope>NUCLEOTIDE SEQUENCE</scope>
    <source>
        <strain evidence="10">RhyPub2mFocal</strain>
        <tissue evidence="10">Leaves</tissue>
    </source>
</reference>
<keyword evidence="2" id="KW-0934">Plastid</keyword>
<accession>A0AAV8ANI5</accession>
<dbReference type="EMBL" id="JAMFTS010006462">
    <property type="protein sequence ID" value="KAJ4732236.1"/>
    <property type="molecule type" value="Genomic_DNA"/>
</dbReference>
<evidence type="ECO:0000256" key="1">
    <source>
        <dbReference type="ARBA" id="ARBA00007039"/>
    </source>
</evidence>
<evidence type="ECO:0000256" key="5">
    <source>
        <dbReference type="ARBA" id="ARBA00022825"/>
    </source>
</evidence>
<dbReference type="SUPFAM" id="SSF52096">
    <property type="entry name" value="ClpP/crotonase"/>
    <property type="match status" value="1"/>
</dbReference>
<dbReference type="GO" id="GO:0009536">
    <property type="term" value="C:plastid"/>
    <property type="evidence" value="ECO:0007669"/>
    <property type="project" value="UniProtKB-ARBA"/>
</dbReference>
<dbReference type="InterPro" id="IPR001907">
    <property type="entry name" value="ClpP"/>
</dbReference>
<keyword evidence="9" id="KW-0472">Membrane</keyword>
<evidence type="ECO:0000313" key="10">
    <source>
        <dbReference type="EMBL" id="KAJ4732236.1"/>
    </source>
</evidence>
<keyword evidence="9" id="KW-1133">Transmembrane helix</keyword>